<dbReference type="Proteomes" id="UP000054018">
    <property type="component" value="Unassembled WGS sequence"/>
</dbReference>
<gene>
    <name evidence="1" type="ORF">PISMIDRAFT_321797</name>
</gene>
<accession>A0A0C9Z6L0</accession>
<organism evidence="1 2">
    <name type="scientific">Pisolithus microcarpus 441</name>
    <dbReference type="NCBI Taxonomy" id="765257"/>
    <lineage>
        <taxon>Eukaryota</taxon>
        <taxon>Fungi</taxon>
        <taxon>Dikarya</taxon>
        <taxon>Basidiomycota</taxon>
        <taxon>Agaricomycotina</taxon>
        <taxon>Agaricomycetes</taxon>
        <taxon>Agaricomycetidae</taxon>
        <taxon>Boletales</taxon>
        <taxon>Sclerodermatineae</taxon>
        <taxon>Pisolithaceae</taxon>
        <taxon>Pisolithus</taxon>
    </lineage>
</organism>
<evidence type="ECO:0000313" key="1">
    <source>
        <dbReference type="EMBL" id="KIK15518.1"/>
    </source>
</evidence>
<dbReference type="EMBL" id="KN833888">
    <property type="protein sequence ID" value="KIK15518.1"/>
    <property type="molecule type" value="Genomic_DNA"/>
</dbReference>
<protein>
    <submittedName>
        <fullName evidence="1">Uncharacterized protein</fullName>
    </submittedName>
</protein>
<reference evidence="1 2" key="1">
    <citation type="submission" date="2014-04" db="EMBL/GenBank/DDBJ databases">
        <authorList>
            <consortium name="DOE Joint Genome Institute"/>
            <person name="Kuo A."/>
            <person name="Kohler A."/>
            <person name="Costa M.D."/>
            <person name="Nagy L.G."/>
            <person name="Floudas D."/>
            <person name="Copeland A."/>
            <person name="Barry K.W."/>
            <person name="Cichocki N."/>
            <person name="Veneault-Fourrey C."/>
            <person name="LaButti K."/>
            <person name="Lindquist E.A."/>
            <person name="Lipzen A."/>
            <person name="Lundell T."/>
            <person name="Morin E."/>
            <person name="Murat C."/>
            <person name="Sun H."/>
            <person name="Tunlid A."/>
            <person name="Henrissat B."/>
            <person name="Grigoriev I.V."/>
            <person name="Hibbett D.S."/>
            <person name="Martin F."/>
            <person name="Nordberg H.P."/>
            <person name="Cantor M.N."/>
            <person name="Hua S.X."/>
        </authorList>
    </citation>
    <scope>NUCLEOTIDE SEQUENCE [LARGE SCALE GENOMIC DNA]</scope>
    <source>
        <strain evidence="1 2">441</strain>
    </source>
</reference>
<proteinExistence type="predicted"/>
<keyword evidence="2" id="KW-1185">Reference proteome</keyword>
<name>A0A0C9Z6L0_9AGAM</name>
<dbReference type="OrthoDB" id="10519726at2759"/>
<evidence type="ECO:0000313" key="2">
    <source>
        <dbReference type="Proteomes" id="UP000054018"/>
    </source>
</evidence>
<sequence length="102" mass="11247">MYQSALTWPRSCQTLSFPVFSHLPISLTSASSPNPAHKTMVLCDDETRPACAPEVHRLNVYTTPGDWRGWDVIRQTAISYPTNVPSIEVSISTSASTPRISI</sequence>
<dbReference type="HOGENOM" id="CLU_2278557_0_0_1"/>
<dbReference type="AlphaFoldDB" id="A0A0C9Z6L0"/>
<reference evidence="2" key="2">
    <citation type="submission" date="2015-01" db="EMBL/GenBank/DDBJ databases">
        <title>Evolutionary Origins and Diversification of the Mycorrhizal Mutualists.</title>
        <authorList>
            <consortium name="DOE Joint Genome Institute"/>
            <consortium name="Mycorrhizal Genomics Consortium"/>
            <person name="Kohler A."/>
            <person name="Kuo A."/>
            <person name="Nagy L.G."/>
            <person name="Floudas D."/>
            <person name="Copeland A."/>
            <person name="Barry K.W."/>
            <person name="Cichocki N."/>
            <person name="Veneault-Fourrey C."/>
            <person name="LaButti K."/>
            <person name="Lindquist E.A."/>
            <person name="Lipzen A."/>
            <person name="Lundell T."/>
            <person name="Morin E."/>
            <person name="Murat C."/>
            <person name="Riley R."/>
            <person name="Ohm R."/>
            <person name="Sun H."/>
            <person name="Tunlid A."/>
            <person name="Henrissat B."/>
            <person name="Grigoriev I.V."/>
            <person name="Hibbett D.S."/>
            <person name="Martin F."/>
        </authorList>
    </citation>
    <scope>NUCLEOTIDE SEQUENCE [LARGE SCALE GENOMIC DNA]</scope>
    <source>
        <strain evidence="2">441</strain>
    </source>
</reference>